<keyword evidence="1" id="KW-0812">Transmembrane</keyword>
<keyword evidence="3" id="KW-1185">Reference proteome</keyword>
<dbReference type="Proteomes" id="UP001146670">
    <property type="component" value="Unassembled WGS sequence"/>
</dbReference>
<dbReference type="RefSeq" id="WP_268752374.1">
    <property type="nucleotide sequence ID" value="NZ_JAPRFQ010000002.1"/>
</dbReference>
<keyword evidence="1" id="KW-0472">Membrane</keyword>
<proteinExistence type="predicted"/>
<dbReference type="AlphaFoldDB" id="A0A9X3FNW2"/>
<keyword evidence="1" id="KW-1133">Transmembrane helix</keyword>
<gene>
    <name evidence="2" type="ORF">OW157_05605</name>
</gene>
<dbReference type="InterPro" id="IPR018730">
    <property type="entry name" value="DUF2273"/>
</dbReference>
<evidence type="ECO:0000256" key="1">
    <source>
        <dbReference type="SAM" id="Phobius"/>
    </source>
</evidence>
<accession>A0A9X3FNW2</accession>
<organism evidence="2 3">
    <name type="scientific">Aerococcus kribbianus</name>
    <dbReference type="NCBI Taxonomy" id="2999064"/>
    <lineage>
        <taxon>Bacteria</taxon>
        <taxon>Bacillati</taxon>
        <taxon>Bacillota</taxon>
        <taxon>Bacilli</taxon>
        <taxon>Lactobacillales</taxon>
        <taxon>Aerococcaceae</taxon>
        <taxon>Aerococcus</taxon>
    </lineage>
</organism>
<feature type="transmembrane region" description="Helical" evidence="1">
    <location>
        <begin position="36"/>
        <end position="53"/>
    </location>
</feature>
<protein>
    <submittedName>
        <fullName evidence="2">DUF2273 domain-containing protein</fullName>
    </submittedName>
</protein>
<comment type="caution">
    <text evidence="2">The sequence shown here is derived from an EMBL/GenBank/DDBJ whole genome shotgun (WGS) entry which is preliminary data.</text>
</comment>
<evidence type="ECO:0000313" key="3">
    <source>
        <dbReference type="Proteomes" id="UP001146670"/>
    </source>
</evidence>
<evidence type="ECO:0000313" key="2">
    <source>
        <dbReference type="EMBL" id="MCZ0726047.1"/>
    </source>
</evidence>
<name>A0A9X3FNW2_9LACT</name>
<feature type="transmembrane region" description="Helical" evidence="1">
    <location>
        <begin position="12"/>
        <end position="30"/>
    </location>
</feature>
<reference evidence="2" key="1">
    <citation type="submission" date="2022-12" db="EMBL/GenBank/DDBJ databases">
        <title>Description and comparative metabolic analysis of Aerococcus sp. nov., isolated from the feces of a pig.</title>
        <authorList>
            <person name="Chang Y.-H."/>
        </authorList>
    </citation>
    <scope>NUCLEOTIDE SEQUENCE</scope>
    <source>
        <strain evidence="2">YH-aer222</strain>
    </source>
</reference>
<sequence length="68" mass="7952">MKQPPKSWYEHRYSVIGLIIAFLFALLWMWLGFGQAVLVALLTAIGYIVGAYFDGEIDLESWFNFFMR</sequence>
<dbReference type="Pfam" id="PF10031">
    <property type="entry name" value="DUF2273"/>
    <property type="match status" value="1"/>
</dbReference>
<dbReference type="EMBL" id="JAPRFR010000002">
    <property type="protein sequence ID" value="MCZ0726047.1"/>
    <property type="molecule type" value="Genomic_DNA"/>
</dbReference>